<organism evidence="2">
    <name type="scientific">Candidatus Methanophagaceae archaeon ANME-1 ERB6</name>
    <dbReference type="NCBI Taxonomy" id="2759912"/>
    <lineage>
        <taxon>Archaea</taxon>
        <taxon>Methanobacteriati</taxon>
        <taxon>Methanobacteriota</taxon>
        <taxon>Stenosarchaea group</taxon>
        <taxon>Methanomicrobia</taxon>
        <taxon>Candidatus Methanophagales</taxon>
        <taxon>Candidatus Methanophagaceae</taxon>
    </lineage>
</organism>
<reference evidence="2" key="1">
    <citation type="submission" date="2020-06" db="EMBL/GenBank/DDBJ databases">
        <title>Unique genomic features of the anaerobic methanotrophic archaea.</title>
        <authorList>
            <person name="Chadwick G.L."/>
            <person name="Skennerton C.T."/>
            <person name="Laso-Perez R."/>
            <person name="Leu A.O."/>
            <person name="Speth D.R."/>
            <person name="Yu H."/>
            <person name="Morgan-Lang C."/>
            <person name="Hatzenpichler R."/>
            <person name="Goudeau D."/>
            <person name="Malmstrom R."/>
            <person name="Brazelton W.J."/>
            <person name="Woyke T."/>
            <person name="Hallam S.J."/>
            <person name="Tyson G.W."/>
            <person name="Wegener G."/>
            <person name="Boetius A."/>
            <person name="Orphan V."/>
        </authorList>
    </citation>
    <scope>NUCLEOTIDE SEQUENCE</scope>
</reference>
<dbReference type="AlphaFoldDB" id="A0A7G9YS57"/>
<dbReference type="PANTHER" id="PTHR40730:SF4">
    <property type="entry name" value="TRANSCRIPTIONAL REGULATOR"/>
    <property type="match status" value="1"/>
</dbReference>
<dbReference type="InterPro" id="IPR036409">
    <property type="entry name" value="Aldolase_II/adducin_N_sf"/>
</dbReference>
<gene>
    <name evidence="2" type="primary">thiDN</name>
    <name evidence="2" type="ORF">CMPLHDHG_00006</name>
</gene>
<dbReference type="Gene3D" id="3.40.225.10">
    <property type="entry name" value="Class II aldolase/adducin N-terminal domain"/>
    <property type="match status" value="1"/>
</dbReference>
<dbReference type="SUPFAM" id="SSF53639">
    <property type="entry name" value="AraD/HMP-PK domain-like"/>
    <property type="match status" value="1"/>
</dbReference>
<evidence type="ECO:0000259" key="1">
    <source>
        <dbReference type="Pfam" id="PF10120"/>
    </source>
</evidence>
<dbReference type="Pfam" id="PF10120">
    <property type="entry name" value="ThiN"/>
    <property type="match status" value="1"/>
</dbReference>
<accession>A0A7G9YS57</accession>
<protein>
    <submittedName>
        <fullName evidence="2">Bifunctional thiamine biosynthesis protein ThiDN</fullName>
    </submittedName>
</protein>
<feature type="domain" description="Thiamine-phosphate synthase ThiN" evidence="1">
    <location>
        <begin position="1"/>
        <end position="159"/>
    </location>
</feature>
<dbReference type="PANTHER" id="PTHR40730">
    <property type="entry name" value="TRANSCRIPTIONAL REGULATOR PROTEIN-LIKE PROTEIN"/>
    <property type="match status" value="1"/>
</dbReference>
<evidence type="ECO:0000313" key="2">
    <source>
        <dbReference type="EMBL" id="QNO50841.1"/>
    </source>
</evidence>
<name>A0A7G9YS57_9EURY</name>
<dbReference type="EMBL" id="MT631453">
    <property type="protein sequence ID" value="QNO50841.1"/>
    <property type="molecule type" value="Genomic_DNA"/>
</dbReference>
<proteinExistence type="predicted"/>
<dbReference type="InterPro" id="IPR019293">
    <property type="entry name" value="ThiN"/>
</dbReference>
<sequence length="166" mass="18317">MLENTKKFRNLIPEVGTNIGMAIESAESEHDVAAVDGRIVLTKEGIHTGCVDFGVSDHVARIILAMMKHDKEKRSAINVKYSSQIIEACKELGIQISSFEGEKEPLGAKTMDWGVREAIRNLFLERKAPDVIYDLGAVGKEPMVRIFGNTAVEVAGNVKRITESFE</sequence>